<dbReference type="Proteomes" id="UP001152484">
    <property type="component" value="Unassembled WGS sequence"/>
</dbReference>
<proteinExistence type="predicted"/>
<reference evidence="2" key="1">
    <citation type="submission" date="2022-07" db="EMBL/GenBank/DDBJ databases">
        <authorList>
            <person name="Macas J."/>
            <person name="Novak P."/>
            <person name="Neumann P."/>
        </authorList>
    </citation>
    <scope>NUCLEOTIDE SEQUENCE</scope>
</reference>
<dbReference type="AlphaFoldDB" id="A0A9P1E1V7"/>
<evidence type="ECO:0000259" key="1">
    <source>
        <dbReference type="Pfam" id="PF07727"/>
    </source>
</evidence>
<name>A0A9P1E1V7_CUSEU</name>
<dbReference type="Pfam" id="PF07727">
    <property type="entry name" value="RVT_2"/>
    <property type="match status" value="1"/>
</dbReference>
<evidence type="ECO:0000313" key="2">
    <source>
        <dbReference type="EMBL" id="CAH9072789.1"/>
    </source>
</evidence>
<dbReference type="OrthoDB" id="443318at2759"/>
<feature type="domain" description="Reverse transcriptase Ty1/copia-type" evidence="1">
    <location>
        <begin position="64"/>
        <end position="164"/>
    </location>
</feature>
<organism evidence="2 3">
    <name type="scientific">Cuscuta europaea</name>
    <name type="common">European dodder</name>
    <dbReference type="NCBI Taxonomy" id="41803"/>
    <lineage>
        <taxon>Eukaryota</taxon>
        <taxon>Viridiplantae</taxon>
        <taxon>Streptophyta</taxon>
        <taxon>Embryophyta</taxon>
        <taxon>Tracheophyta</taxon>
        <taxon>Spermatophyta</taxon>
        <taxon>Magnoliopsida</taxon>
        <taxon>eudicotyledons</taxon>
        <taxon>Gunneridae</taxon>
        <taxon>Pentapetalae</taxon>
        <taxon>asterids</taxon>
        <taxon>lamiids</taxon>
        <taxon>Solanales</taxon>
        <taxon>Convolvulaceae</taxon>
        <taxon>Cuscuteae</taxon>
        <taxon>Cuscuta</taxon>
        <taxon>Cuscuta subgen. Cuscuta</taxon>
    </lineage>
</organism>
<sequence>MVDSGNPYYISHYVNYNPFSVAHRAFLAAISVHKEPENFKEAVCDPLWKAAMQREIDALEQTGTWAVQDLPKGKKAIFCKWVYKIKYKNDGSVERNKARLVVCGNRQVQGVDYGETFAPVAKMVTVRTILAVAAHRHWELHHMDVDNAFLHGDLHEEVYINAPAPWVYGCLPREGSSFTTLSLWIETGPSMLVFQIDHFVVCLWIRTV</sequence>
<protein>
    <recommendedName>
        <fullName evidence="1">Reverse transcriptase Ty1/copia-type domain-containing protein</fullName>
    </recommendedName>
</protein>
<evidence type="ECO:0000313" key="3">
    <source>
        <dbReference type="Proteomes" id="UP001152484"/>
    </source>
</evidence>
<comment type="caution">
    <text evidence="2">The sequence shown here is derived from an EMBL/GenBank/DDBJ whole genome shotgun (WGS) entry which is preliminary data.</text>
</comment>
<gene>
    <name evidence="2" type="ORF">CEURO_LOCUS4519</name>
</gene>
<dbReference type="EMBL" id="CAMAPE010000008">
    <property type="protein sequence ID" value="CAH9072789.1"/>
    <property type="molecule type" value="Genomic_DNA"/>
</dbReference>
<keyword evidence="3" id="KW-1185">Reference proteome</keyword>
<dbReference type="InterPro" id="IPR013103">
    <property type="entry name" value="RVT_2"/>
</dbReference>
<accession>A0A9P1E1V7</accession>